<comment type="caution">
    <text evidence="12">The sequence shown here is derived from an EMBL/GenBank/DDBJ whole genome shotgun (WGS) entry which is preliminary data.</text>
</comment>
<dbReference type="InterPro" id="IPR044751">
    <property type="entry name" value="Ion_transp-like_CBS"/>
</dbReference>
<name>A0ABS8WAQ3_9GAMM</name>
<keyword evidence="2 8" id="KW-0812">Transmembrane</keyword>
<evidence type="ECO:0000313" key="13">
    <source>
        <dbReference type="Proteomes" id="UP001201273"/>
    </source>
</evidence>
<keyword evidence="4 8" id="KW-1133">Transmembrane helix</keyword>
<keyword evidence="3" id="KW-0677">Repeat</keyword>
<dbReference type="Proteomes" id="UP001201273">
    <property type="component" value="Unassembled WGS sequence"/>
</dbReference>
<dbReference type="Pfam" id="PF01595">
    <property type="entry name" value="CNNM"/>
    <property type="match status" value="1"/>
</dbReference>
<evidence type="ECO:0000259" key="10">
    <source>
        <dbReference type="PROSITE" id="PS51371"/>
    </source>
</evidence>
<dbReference type="Pfam" id="PF00571">
    <property type="entry name" value="CBS"/>
    <property type="match status" value="1"/>
</dbReference>
<feature type="domain" description="CBS" evidence="10">
    <location>
        <begin position="262"/>
        <end position="320"/>
    </location>
</feature>
<dbReference type="PROSITE" id="PS51371">
    <property type="entry name" value="CBS"/>
    <property type="match status" value="2"/>
</dbReference>
<evidence type="ECO:0000256" key="6">
    <source>
        <dbReference type="ARBA" id="ARBA00023136"/>
    </source>
</evidence>
<keyword evidence="6 8" id="KW-0472">Membrane</keyword>
<accession>A0ABS8WAQ3</accession>
<feature type="domain" description="CNNM transmembrane" evidence="11">
    <location>
        <begin position="1"/>
        <end position="179"/>
    </location>
</feature>
<dbReference type="Gene3D" id="3.10.580.10">
    <property type="entry name" value="CBS-domain"/>
    <property type="match status" value="1"/>
</dbReference>
<evidence type="ECO:0000256" key="4">
    <source>
        <dbReference type="ARBA" id="ARBA00022989"/>
    </source>
</evidence>
<evidence type="ECO:0000313" key="12">
    <source>
        <dbReference type="EMBL" id="MCE2594671.1"/>
    </source>
</evidence>
<keyword evidence="5 7" id="KW-0129">CBS domain</keyword>
<proteinExistence type="predicted"/>
<evidence type="ECO:0000256" key="2">
    <source>
        <dbReference type="ARBA" id="ARBA00022692"/>
    </source>
</evidence>
<dbReference type="EMBL" id="JAIMJA010000006">
    <property type="protein sequence ID" value="MCE2594671.1"/>
    <property type="molecule type" value="Genomic_DNA"/>
</dbReference>
<dbReference type="CDD" id="cd04590">
    <property type="entry name" value="CBS_pair_CorC_HlyC_assoc"/>
    <property type="match status" value="1"/>
</dbReference>
<dbReference type="SMART" id="SM00116">
    <property type="entry name" value="CBS"/>
    <property type="match status" value="2"/>
</dbReference>
<evidence type="ECO:0000256" key="7">
    <source>
        <dbReference type="PROSITE-ProRule" id="PRU00703"/>
    </source>
</evidence>
<organism evidence="12 13">
    <name type="scientific">Motilimonas cestriensis</name>
    <dbReference type="NCBI Taxonomy" id="2742685"/>
    <lineage>
        <taxon>Bacteria</taxon>
        <taxon>Pseudomonadati</taxon>
        <taxon>Pseudomonadota</taxon>
        <taxon>Gammaproteobacteria</taxon>
        <taxon>Alteromonadales</taxon>
        <taxon>Alteromonadales genera incertae sedis</taxon>
        <taxon>Motilimonas</taxon>
    </lineage>
</organism>
<keyword evidence="13" id="KW-1185">Reference proteome</keyword>
<dbReference type="InterPro" id="IPR000644">
    <property type="entry name" value="CBS_dom"/>
</dbReference>
<feature type="domain" description="CBS" evidence="10">
    <location>
        <begin position="198"/>
        <end position="257"/>
    </location>
</feature>
<feature type="transmembrane region" description="Helical" evidence="9">
    <location>
        <begin position="59"/>
        <end position="81"/>
    </location>
</feature>
<dbReference type="InterPro" id="IPR002550">
    <property type="entry name" value="CNNM"/>
</dbReference>
<evidence type="ECO:0000259" key="11">
    <source>
        <dbReference type="PROSITE" id="PS51846"/>
    </source>
</evidence>
<evidence type="ECO:0000256" key="8">
    <source>
        <dbReference type="PROSITE-ProRule" id="PRU01193"/>
    </source>
</evidence>
<dbReference type="InterPro" id="IPR046342">
    <property type="entry name" value="CBS_dom_sf"/>
</dbReference>
<dbReference type="SUPFAM" id="SSF54631">
    <property type="entry name" value="CBS-domain pair"/>
    <property type="match status" value="1"/>
</dbReference>
<gene>
    <name evidence="12" type="ORF">K6Y31_07570</name>
</gene>
<feature type="transmembrane region" description="Helical" evidence="9">
    <location>
        <begin position="88"/>
        <end position="107"/>
    </location>
</feature>
<sequence>MFLLIFFLVLAVGVSFICSILEAVLLSVTPSYVRAQSVYHPRRGAQLEMLKQKIDQPLAAILTLNTIAHTVGAAGVGAQAAVLFNNQYIGVTSAVLTLIILVFSEILPKTIGATYWRQLGLLIAPILIVLISLLKPFIWLSDMITKLIGKQHHGHEHIREEIAAMAHLGSETGQLADNEGKIINSLLSTRDTKLKNIMTPRTVLFSVDKNMTVNEYLSLHADAPFSRILLSSKEKDNVIGFVHKHDILMNQQDGNNTKLGQLLQPLYVVPDTAAIPALFQSLLEKRNHISLVVDEYGDVQGIVTMEDLVETLLGIEIVDEQDKIADMQRLAKARWIRHQRNTDGIIEKPE</sequence>
<evidence type="ECO:0000256" key="9">
    <source>
        <dbReference type="SAM" id="Phobius"/>
    </source>
</evidence>
<dbReference type="PROSITE" id="PS51846">
    <property type="entry name" value="CNNM"/>
    <property type="match status" value="1"/>
</dbReference>
<reference evidence="12 13" key="1">
    <citation type="journal article" date="2022" name="Environ. Microbiol. Rep.">
        <title>Eco-phylogenetic analyses reveal divergent evolution of vitamin B12 metabolism in the marine bacterial family 'Psychromonadaceae'.</title>
        <authorList>
            <person name="Jin X."/>
            <person name="Yang Y."/>
            <person name="Cao H."/>
            <person name="Gao B."/>
            <person name="Zhao Z."/>
        </authorList>
    </citation>
    <scope>NUCLEOTIDE SEQUENCE [LARGE SCALE GENOMIC DNA]</scope>
    <source>
        <strain evidence="12 13">MKS20</strain>
    </source>
</reference>
<dbReference type="PANTHER" id="PTHR22777">
    <property type="entry name" value="HEMOLYSIN-RELATED"/>
    <property type="match status" value="1"/>
</dbReference>
<protein>
    <submittedName>
        <fullName evidence="12">Hemolysin family protein</fullName>
    </submittedName>
</protein>
<comment type="subcellular location">
    <subcellularLocation>
        <location evidence="1">Membrane</location>
        <topology evidence="1">Multi-pass membrane protein</topology>
    </subcellularLocation>
</comment>
<evidence type="ECO:0000256" key="5">
    <source>
        <dbReference type="ARBA" id="ARBA00023122"/>
    </source>
</evidence>
<evidence type="ECO:0000256" key="1">
    <source>
        <dbReference type="ARBA" id="ARBA00004141"/>
    </source>
</evidence>
<dbReference type="PANTHER" id="PTHR22777:SF4">
    <property type="entry name" value="UPF0053 PROTEIN SLL1254"/>
    <property type="match status" value="1"/>
</dbReference>
<feature type="transmembrane region" description="Helical" evidence="9">
    <location>
        <begin position="119"/>
        <end position="140"/>
    </location>
</feature>
<evidence type="ECO:0000256" key="3">
    <source>
        <dbReference type="ARBA" id="ARBA00022737"/>
    </source>
</evidence>